<name>A0AA89C9T7_PINIB</name>
<dbReference type="Proteomes" id="UP001186944">
    <property type="component" value="Unassembled WGS sequence"/>
</dbReference>
<gene>
    <name evidence="2" type="ORF">FSP39_009025</name>
</gene>
<dbReference type="EMBL" id="VSWD01000003">
    <property type="protein sequence ID" value="KAK3105939.1"/>
    <property type="molecule type" value="Genomic_DNA"/>
</dbReference>
<dbReference type="SUPFAM" id="SSF49842">
    <property type="entry name" value="TNF-like"/>
    <property type="match status" value="1"/>
</dbReference>
<dbReference type="InterPro" id="IPR001073">
    <property type="entry name" value="C1q_dom"/>
</dbReference>
<dbReference type="PROSITE" id="PS50871">
    <property type="entry name" value="C1Q"/>
    <property type="match status" value="1"/>
</dbReference>
<proteinExistence type="predicted"/>
<evidence type="ECO:0000259" key="1">
    <source>
        <dbReference type="PROSITE" id="PS50871"/>
    </source>
</evidence>
<keyword evidence="3" id="KW-1185">Reference proteome</keyword>
<reference evidence="2" key="1">
    <citation type="submission" date="2019-08" db="EMBL/GenBank/DDBJ databases">
        <title>The improved chromosome-level genome for the pearl oyster Pinctada fucata martensii using PacBio sequencing and Hi-C.</title>
        <authorList>
            <person name="Zheng Z."/>
        </authorList>
    </citation>
    <scope>NUCLEOTIDE SEQUENCE</scope>
    <source>
        <strain evidence="2">ZZ-2019</strain>
        <tissue evidence="2">Adductor muscle</tissue>
    </source>
</reference>
<protein>
    <recommendedName>
        <fullName evidence="1">C1q domain-containing protein</fullName>
    </recommendedName>
</protein>
<dbReference type="AlphaFoldDB" id="A0AA89C9T7"/>
<comment type="caution">
    <text evidence="2">The sequence shown here is derived from an EMBL/GenBank/DDBJ whole genome shotgun (WGS) entry which is preliminary data.</text>
</comment>
<sequence>MSGGSSDDCNTYIYNNGNKMMMSYSHDNGGSGNEEASTTILLSLMTGDHVWIETAPGSVYCHGYPYTGFSGWKL</sequence>
<evidence type="ECO:0000313" key="2">
    <source>
        <dbReference type="EMBL" id="KAK3105939.1"/>
    </source>
</evidence>
<dbReference type="Gene3D" id="2.60.120.40">
    <property type="match status" value="1"/>
</dbReference>
<dbReference type="Pfam" id="PF00386">
    <property type="entry name" value="C1q"/>
    <property type="match status" value="1"/>
</dbReference>
<feature type="domain" description="C1q" evidence="1">
    <location>
        <begin position="1"/>
        <end position="74"/>
    </location>
</feature>
<evidence type="ECO:0000313" key="3">
    <source>
        <dbReference type="Proteomes" id="UP001186944"/>
    </source>
</evidence>
<accession>A0AA89C9T7</accession>
<organism evidence="2 3">
    <name type="scientific">Pinctada imbricata</name>
    <name type="common">Atlantic pearl-oyster</name>
    <name type="synonym">Pinctada martensii</name>
    <dbReference type="NCBI Taxonomy" id="66713"/>
    <lineage>
        <taxon>Eukaryota</taxon>
        <taxon>Metazoa</taxon>
        <taxon>Spiralia</taxon>
        <taxon>Lophotrochozoa</taxon>
        <taxon>Mollusca</taxon>
        <taxon>Bivalvia</taxon>
        <taxon>Autobranchia</taxon>
        <taxon>Pteriomorphia</taxon>
        <taxon>Pterioida</taxon>
        <taxon>Pterioidea</taxon>
        <taxon>Pteriidae</taxon>
        <taxon>Pinctada</taxon>
    </lineage>
</organism>
<dbReference type="InterPro" id="IPR008983">
    <property type="entry name" value="Tumour_necrosis_fac-like_dom"/>
</dbReference>